<dbReference type="PROSITE" id="PS50235">
    <property type="entry name" value="USP_3"/>
    <property type="match status" value="1"/>
</dbReference>
<evidence type="ECO:0000256" key="2">
    <source>
        <dbReference type="ARBA" id="ARBA00012759"/>
    </source>
</evidence>
<name>A0A1I7WIS1_HETBA</name>
<evidence type="ECO:0000259" key="3">
    <source>
        <dbReference type="PROSITE" id="PS50235"/>
    </source>
</evidence>
<evidence type="ECO:0000313" key="5">
    <source>
        <dbReference type="WBParaSite" id="Hba_04911"/>
    </source>
</evidence>
<dbReference type="SUPFAM" id="SSF54001">
    <property type="entry name" value="Cysteine proteinases"/>
    <property type="match status" value="1"/>
</dbReference>
<dbReference type="PANTHER" id="PTHR21646:SF19">
    <property type="entry name" value="UBIQUITIN CARBOXYL-TERMINAL HYDROLASE 3"/>
    <property type="match status" value="1"/>
</dbReference>
<dbReference type="InterPro" id="IPR038765">
    <property type="entry name" value="Papain-like_cys_pep_sf"/>
</dbReference>
<dbReference type="EC" id="3.4.19.12" evidence="2"/>
<organism evidence="4 5">
    <name type="scientific">Heterorhabditis bacteriophora</name>
    <name type="common">Entomopathogenic nematode worm</name>
    <dbReference type="NCBI Taxonomy" id="37862"/>
    <lineage>
        <taxon>Eukaryota</taxon>
        <taxon>Metazoa</taxon>
        <taxon>Ecdysozoa</taxon>
        <taxon>Nematoda</taxon>
        <taxon>Chromadorea</taxon>
        <taxon>Rhabditida</taxon>
        <taxon>Rhabditina</taxon>
        <taxon>Rhabditomorpha</taxon>
        <taxon>Strongyloidea</taxon>
        <taxon>Heterorhabditidae</taxon>
        <taxon>Heterorhabditis</taxon>
    </lineage>
</organism>
<dbReference type="AlphaFoldDB" id="A0A1I7WIS1"/>
<dbReference type="InterPro" id="IPR028889">
    <property type="entry name" value="USP"/>
</dbReference>
<dbReference type="PANTHER" id="PTHR21646">
    <property type="entry name" value="UBIQUITIN CARBOXYL-TERMINAL HYDROLASE"/>
    <property type="match status" value="1"/>
</dbReference>
<dbReference type="InterPro" id="IPR001394">
    <property type="entry name" value="Peptidase_C19_UCH"/>
</dbReference>
<evidence type="ECO:0000313" key="4">
    <source>
        <dbReference type="Proteomes" id="UP000095283"/>
    </source>
</evidence>
<dbReference type="InterPro" id="IPR050185">
    <property type="entry name" value="Ub_carboxyl-term_hydrolase"/>
</dbReference>
<dbReference type="PROSITE" id="PS00973">
    <property type="entry name" value="USP_2"/>
    <property type="match status" value="1"/>
</dbReference>
<proteinExistence type="predicted"/>
<comment type="catalytic activity">
    <reaction evidence="1">
        <text>Thiol-dependent hydrolysis of ester, thioester, amide, peptide and isopeptide bonds formed by the C-terminal Gly of ubiquitin (a 76-residue protein attached to proteins as an intracellular targeting signal).</text>
        <dbReference type="EC" id="3.4.19.12"/>
    </reaction>
</comment>
<dbReference type="Proteomes" id="UP000095283">
    <property type="component" value="Unplaced"/>
</dbReference>
<evidence type="ECO:0000256" key="1">
    <source>
        <dbReference type="ARBA" id="ARBA00000707"/>
    </source>
</evidence>
<dbReference type="GO" id="GO:0016579">
    <property type="term" value="P:protein deubiquitination"/>
    <property type="evidence" value="ECO:0007669"/>
    <property type="project" value="InterPro"/>
</dbReference>
<dbReference type="WBParaSite" id="Hba_04911">
    <property type="protein sequence ID" value="Hba_04911"/>
    <property type="gene ID" value="Hba_04911"/>
</dbReference>
<accession>A0A1I7WIS1</accession>
<feature type="domain" description="USP" evidence="3">
    <location>
        <begin position="1"/>
        <end position="125"/>
    </location>
</feature>
<dbReference type="Pfam" id="PF00443">
    <property type="entry name" value="UCH"/>
    <property type="match status" value="1"/>
</dbReference>
<reference evidence="5" key="1">
    <citation type="submission" date="2016-11" db="UniProtKB">
        <authorList>
            <consortium name="WormBaseParasite"/>
        </authorList>
    </citation>
    <scope>IDENTIFICATION</scope>
</reference>
<dbReference type="InterPro" id="IPR018200">
    <property type="entry name" value="USP_CS"/>
</dbReference>
<dbReference type="GO" id="GO:0004843">
    <property type="term" value="F:cysteine-type deubiquitinase activity"/>
    <property type="evidence" value="ECO:0007669"/>
    <property type="project" value="UniProtKB-EC"/>
</dbReference>
<keyword evidence="4" id="KW-1185">Reference proteome</keyword>
<protein>
    <recommendedName>
        <fullName evidence="2">ubiquitinyl hydrolase 1</fullName>
        <ecNumber evidence="2">3.4.19.12</ecNumber>
    </recommendedName>
</protein>
<sequence>MCGNCKDKRPSTKQLFLRVLPNRFRWSHVSRGKLDNMVDFPVSGLDITPYMASSVSRNASDHPKGVTFDLSSVVVHHGSGVSSGHYTTYGQRNGNWYHFNDSSVKACTEQTVMKQKAYLLFYTRSIHRA</sequence>
<dbReference type="Gene3D" id="3.90.70.10">
    <property type="entry name" value="Cysteine proteinases"/>
    <property type="match status" value="1"/>
</dbReference>